<dbReference type="AlphaFoldDB" id="A0A0A9FTX6"/>
<evidence type="ECO:0000313" key="1">
    <source>
        <dbReference type="EMBL" id="JAE14674.1"/>
    </source>
</evidence>
<reference evidence="1" key="1">
    <citation type="submission" date="2014-09" db="EMBL/GenBank/DDBJ databases">
        <authorList>
            <person name="Magalhaes I.L.F."/>
            <person name="Oliveira U."/>
            <person name="Santos F.R."/>
            <person name="Vidigal T.H.D.A."/>
            <person name="Brescovit A.D."/>
            <person name="Santos A.J."/>
        </authorList>
    </citation>
    <scope>NUCLEOTIDE SEQUENCE</scope>
    <source>
        <tissue evidence="1">Shoot tissue taken approximately 20 cm above the soil surface</tissue>
    </source>
</reference>
<name>A0A0A9FTX6_ARUDO</name>
<proteinExistence type="predicted"/>
<protein>
    <submittedName>
        <fullName evidence="1">Uncharacterized protein</fullName>
    </submittedName>
</protein>
<reference evidence="1" key="2">
    <citation type="journal article" date="2015" name="Data Brief">
        <title>Shoot transcriptome of the giant reed, Arundo donax.</title>
        <authorList>
            <person name="Barrero R.A."/>
            <person name="Guerrero F.D."/>
            <person name="Moolhuijzen P."/>
            <person name="Goolsby J.A."/>
            <person name="Tidwell J."/>
            <person name="Bellgard S.E."/>
            <person name="Bellgard M.I."/>
        </authorList>
    </citation>
    <scope>NUCLEOTIDE SEQUENCE</scope>
    <source>
        <tissue evidence="1">Shoot tissue taken approximately 20 cm above the soil surface</tissue>
    </source>
</reference>
<sequence length="52" mass="6222">MSFHIANLKTKKMVVTFIKIDCTHSRMSLPFDWRGALQKYIWQYSQTKLNIC</sequence>
<dbReference type="EMBL" id="GBRH01183222">
    <property type="protein sequence ID" value="JAE14674.1"/>
    <property type="molecule type" value="Transcribed_RNA"/>
</dbReference>
<accession>A0A0A9FTX6</accession>
<organism evidence="1">
    <name type="scientific">Arundo donax</name>
    <name type="common">Giant reed</name>
    <name type="synonym">Donax arundinaceus</name>
    <dbReference type="NCBI Taxonomy" id="35708"/>
    <lineage>
        <taxon>Eukaryota</taxon>
        <taxon>Viridiplantae</taxon>
        <taxon>Streptophyta</taxon>
        <taxon>Embryophyta</taxon>
        <taxon>Tracheophyta</taxon>
        <taxon>Spermatophyta</taxon>
        <taxon>Magnoliopsida</taxon>
        <taxon>Liliopsida</taxon>
        <taxon>Poales</taxon>
        <taxon>Poaceae</taxon>
        <taxon>PACMAD clade</taxon>
        <taxon>Arundinoideae</taxon>
        <taxon>Arundineae</taxon>
        <taxon>Arundo</taxon>
    </lineage>
</organism>